<comment type="caution">
    <text evidence="2">The sequence shown here is derived from an EMBL/GenBank/DDBJ whole genome shotgun (WGS) entry which is preliminary data.</text>
</comment>
<evidence type="ECO:0000313" key="3">
    <source>
        <dbReference type="Proteomes" id="UP000255036"/>
    </source>
</evidence>
<accession>A0A371AYR0</accession>
<dbReference type="Gene3D" id="1.10.10.10">
    <property type="entry name" value="Winged helix-like DNA-binding domain superfamily/Winged helix DNA-binding domain"/>
    <property type="match status" value="1"/>
</dbReference>
<sequence length="195" mass="23321">MKNERIEFMQLAKMIVLGSLEVLEMGSGYDIYQFLDKNQISRWTDIQKPSIYNALRQLEKECAIEQTKQIKVGKYPEKVVYQVNEKGRKLFDSLQEEAFLGIYPRFFGFKLALKFNRRRTLEEINHFGNKAISLIDEKLKDMDEYLESLPKNSNEWKRNLFFIDHDRRLYNAEKEWIKEALEQIKKESVILKNVL</sequence>
<dbReference type="InterPro" id="IPR005149">
    <property type="entry name" value="Tscrpt_reg_PadR_N"/>
</dbReference>
<reference evidence="2 3" key="1">
    <citation type="submission" date="2018-07" db="EMBL/GenBank/DDBJ databases">
        <title>Anaerosacharophilus polymeroproducens gen. nov. sp. nov., an anaerobic bacterium isolated from salt field.</title>
        <authorList>
            <person name="Kim W."/>
            <person name="Yang S.-H."/>
            <person name="Oh J."/>
            <person name="Lee J.-H."/>
            <person name="Kwon K.K."/>
        </authorList>
    </citation>
    <scope>NUCLEOTIDE SEQUENCE [LARGE SCALE GENOMIC DNA]</scope>
    <source>
        <strain evidence="2 3">MCWD5</strain>
    </source>
</reference>
<dbReference type="Pfam" id="PF03551">
    <property type="entry name" value="PadR"/>
    <property type="match status" value="1"/>
</dbReference>
<gene>
    <name evidence="2" type="ORF">DWV06_04305</name>
</gene>
<name>A0A371AYR0_9FIRM</name>
<evidence type="ECO:0000259" key="1">
    <source>
        <dbReference type="Pfam" id="PF03551"/>
    </source>
</evidence>
<dbReference type="InterPro" id="IPR036388">
    <property type="entry name" value="WH-like_DNA-bd_sf"/>
</dbReference>
<evidence type="ECO:0000313" key="2">
    <source>
        <dbReference type="EMBL" id="RDU24697.1"/>
    </source>
</evidence>
<dbReference type="SUPFAM" id="SSF46785">
    <property type="entry name" value="Winged helix' DNA-binding domain"/>
    <property type="match status" value="1"/>
</dbReference>
<proteinExistence type="predicted"/>
<dbReference type="Proteomes" id="UP000255036">
    <property type="component" value="Unassembled WGS sequence"/>
</dbReference>
<organism evidence="2 3">
    <name type="scientific">Anaerosacchariphilus polymeriproducens</name>
    <dbReference type="NCBI Taxonomy" id="1812858"/>
    <lineage>
        <taxon>Bacteria</taxon>
        <taxon>Bacillati</taxon>
        <taxon>Bacillota</taxon>
        <taxon>Clostridia</taxon>
        <taxon>Lachnospirales</taxon>
        <taxon>Lachnospiraceae</taxon>
        <taxon>Anaerosacchariphilus</taxon>
    </lineage>
</organism>
<protein>
    <submittedName>
        <fullName evidence="2">PadR family transcriptional regulator</fullName>
    </submittedName>
</protein>
<dbReference type="EMBL" id="QRCT01000012">
    <property type="protein sequence ID" value="RDU24697.1"/>
    <property type="molecule type" value="Genomic_DNA"/>
</dbReference>
<dbReference type="InterPro" id="IPR036390">
    <property type="entry name" value="WH_DNA-bd_sf"/>
</dbReference>
<dbReference type="AlphaFoldDB" id="A0A371AYR0"/>
<keyword evidence="3" id="KW-1185">Reference proteome</keyword>
<feature type="domain" description="Transcription regulator PadR N-terminal" evidence="1">
    <location>
        <begin position="20"/>
        <end position="91"/>
    </location>
</feature>